<dbReference type="PANTHER" id="PTHR43302">
    <property type="entry name" value="TRANSPORTER ARSB-RELATED"/>
    <property type="match status" value="1"/>
</dbReference>
<keyword evidence="3" id="KW-1003">Cell membrane</keyword>
<keyword evidence="4" id="KW-0812">Transmembrane</keyword>
<dbReference type="EMBL" id="PQWY01000021">
    <property type="protein sequence ID" value="PPK28792.1"/>
    <property type="molecule type" value="Genomic_DNA"/>
</dbReference>
<evidence type="ECO:0000313" key="7">
    <source>
        <dbReference type="EMBL" id="PPK28792.1"/>
    </source>
</evidence>
<accession>A0A2S6EUC1</accession>
<evidence type="ECO:0000313" key="8">
    <source>
        <dbReference type="Proteomes" id="UP000239239"/>
    </source>
</evidence>
<evidence type="ECO:0000256" key="3">
    <source>
        <dbReference type="ARBA" id="ARBA00022475"/>
    </source>
</evidence>
<reference evidence="7 8" key="1">
    <citation type="submission" date="2018-02" db="EMBL/GenBank/DDBJ databases">
        <title>Draft genome sequences of four Legionella pneumophila clinical strains isolated in Ontario.</title>
        <authorList>
            <person name="Fortuna A."/>
            <person name="Ramnarine R."/>
            <person name="Li A."/>
            <person name="Frantz C."/>
            <person name="Mallo G."/>
        </authorList>
    </citation>
    <scope>NUCLEOTIDE SEQUENCE [LARGE SCALE GENOMIC DNA]</scope>
    <source>
        <strain evidence="7 8">LG61</strain>
    </source>
</reference>
<dbReference type="RefSeq" id="WP_027228725.1">
    <property type="nucleotide sequence ID" value="NZ_JADRPP010000013.1"/>
</dbReference>
<proteinExistence type="predicted"/>
<dbReference type="AlphaFoldDB" id="A0A2S6EUC1"/>
<comment type="caution">
    <text evidence="7">The sequence shown here is derived from an EMBL/GenBank/DDBJ whole genome shotgun (WGS) entry which is preliminary data.</text>
</comment>
<evidence type="ECO:0000256" key="2">
    <source>
        <dbReference type="ARBA" id="ARBA00022448"/>
    </source>
</evidence>
<keyword evidence="5" id="KW-1133">Transmembrane helix</keyword>
<evidence type="ECO:0000256" key="1">
    <source>
        <dbReference type="ARBA" id="ARBA00004651"/>
    </source>
</evidence>
<protein>
    <submittedName>
        <fullName evidence="7">Anion transporter</fullName>
    </submittedName>
</protein>
<dbReference type="GO" id="GO:0055085">
    <property type="term" value="P:transmembrane transport"/>
    <property type="evidence" value="ECO:0007669"/>
    <property type="project" value="InterPro"/>
</dbReference>
<dbReference type="Proteomes" id="UP000239239">
    <property type="component" value="Unassembled WGS sequence"/>
</dbReference>
<keyword evidence="6" id="KW-0472">Membrane</keyword>
<dbReference type="CDD" id="cd01117">
    <property type="entry name" value="YbiR_permease"/>
    <property type="match status" value="1"/>
</dbReference>
<evidence type="ECO:0000256" key="6">
    <source>
        <dbReference type="ARBA" id="ARBA00023136"/>
    </source>
</evidence>
<organism evidence="7 8">
    <name type="scientific">Legionella pneumophila</name>
    <dbReference type="NCBI Taxonomy" id="446"/>
    <lineage>
        <taxon>Bacteria</taxon>
        <taxon>Pseudomonadati</taxon>
        <taxon>Pseudomonadota</taxon>
        <taxon>Gammaproteobacteria</taxon>
        <taxon>Legionellales</taxon>
        <taxon>Legionellaceae</taxon>
        <taxon>Legionella</taxon>
    </lineage>
</organism>
<sequence>MPSAVIILLIILIAIVLRQVVRVIIPIWAIMATGAIAVLLCQQITPSRAFTAIEPDVMLYLFGVFFISQAAEESGYLAFLTDQIFYYANNGKQTLMLIVFILGLSSALLMNDTIAIIGTPIILHLCQSHKNLIKPLLLALAFSITIGSTMSPIGNPQNLLIAIKGEMASPFFEFFKHLAVPTLLNLGIVYFFILFLYRNELKEPIKKPVLPLINDRSNLTLVKMSLLMMLVLTMIKILTDFLHYSEFQLNFSYIALLSSVPIWFSKHRWNYIKRLDWGTLVFFASTFILMQSVWDSGFFQTGISDSHIDVSHIVVIFIMSIALSQLISNVPLVTIYLPLLMSHNHSSITLLSLAAGSTIAGNLSILGAASNIIIIQNSEKRGIRGFGFLEFILVGAPLTLLNLLVYISFLQKI</sequence>
<dbReference type="PANTHER" id="PTHR43302:SF5">
    <property type="entry name" value="TRANSPORTER ARSB-RELATED"/>
    <property type="match status" value="1"/>
</dbReference>
<dbReference type="OrthoDB" id="9809303at2"/>
<keyword evidence="2" id="KW-0813">Transport</keyword>
<dbReference type="Pfam" id="PF03600">
    <property type="entry name" value="CitMHS"/>
    <property type="match status" value="1"/>
</dbReference>
<dbReference type="InterPro" id="IPR004680">
    <property type="entry name" value="Cit_transptr-like_dom"/>
</dbReference>
<evidence type="ECO:0000256" key="4">
    <source>
        <dbReference type="ARBA" id="ARBA00022692"/>
    </source>
</evidence>
<evidence type="ECO:0000256" key="5">
    <source>
        <dbReference type="ARBA" id="ARBA00022989"/>
    </source>
</evidence>
<dbReference type="GO" id="GO:0005886">
    <property type="term" value="C:plasma membrane"/>
    <property type="evidence" value="ECO:0007669"/>
    <property type="project" value="UniProtKB-SubCell"/>
</dbReference>
<comment type="subcellular location">
    <subcellularLocation>
        <location evidence="1">Cell membrane</location>
        <topology evidence="1">Multi-pass membrane protein</topology>
    </subcellularLocation>
</comment>
<name>A0A2S6EUC1_LEGPN</name>
<gene>
    <name evidence="7" type="ORF">C3928_15230</name>
</gene>